<proteinExistence type="predicted"/>
<sequence length="251" mass="28121">MKPSKLMRHPTTKHQREADKPLDFFARKLKALSQQQNTIIQASSVNESALLASYKVAYRVAEAGKSHTIAENLNLPTALDMVEIMALAAKVVPSDLNDVLNEVIKIVNSIKGKALQNQLFRIICEDMGSLHQNLFYHTEVRWLSKGKDKSIDLADVTTKMKEGLLDLAADGMLKMEFYSQSVDVFWIKRKYEYPELAREALKLLVPFATSYLCELTFSSMGGATSAQIQGVDSGGRENGQTRQDYYFSVCS</sequence>
<gene>
    <name evidence="1" type="primary">FAM200B</name>
    <name evidence="1" type="ORF">EVAR_27083_1</name>
</gene>
<evidence type="ECO:0000313" key="1">
    <source>
        <dbReference type="EMBL" id="GBP39123.1"/>
    </source>
</evidence>
<name>A0A4C1VKJ9_EUMVA</name>
<protein>
    <submittedName>
        <fullName evidence="1">Protein FAM200B</fullName>
    </submittedName>
</protein>
<dbReference type="Proteomes" id="UP000299102">
    <property type="component" value="Unassembled WGS sequence"/>
</dbReference>
<dbReference type="PANTHER" id="PTHR45913">
    <property type="entry name" value="EPM2A-INTERACTING PROTEIN 1"/>
    <property type="match status" value="1"/>
</dbReference>
<dbReference type="AlphaFoldDB" id="A0A4C1VKJ9"/>
<reference evidence="1 2" key="1">
    <citation type="journal article" date="2019" name="Commun. Biol.">
        <title>The bagworm genome reveals a unique fibroin gene that provides high tensile strength.</title>
        <authorList>
            <person name="Kono N."/>
            <person name="Nakamura H."/>
            <person name="Ohtoshi R."/>
            <person name="Tomita M."/>
            <person name="Numata K."/>
            <person name="Arakawa K."/>
        </authorList>
    </citation>
    <scope>NUCLEOTIDE SEQUENCE [LARGE SCALE GENOMIC DNA]</scope>
</reference>
<dbReference type="OrthoDB" id="1101576at2759"/>
<comment type="caution">
    <text evidence="1">The sequence shown here is derived from an EMBL/GenBank/DDBJ whole genome shotgun (WGS) entry which is preliminary data.</text>
</comment>
<dbReference type="PANTHER" id="PTHR45913:SF19">
    <property type="entry name" value="LOW QUALITY PROTEIN: ZINC FINGER BED DOMAIN-CONTAINING PROTEIN 5-LIKE"/>
    <property type="match status" value="1"/>
</dbReference>
<keyword evidence="2" id="KW-1185">Reference proteome</keyword>
<dbReference type="STRING" id="151549.A0A4C1VKJ9"/>
<accession>A0A4C1VKJ9</accession>
<dbReference type="EMBL" id="BGZK01000360">
    <property type="protein sequence ID" value="GBP39123.1"/>
    <property type="molecule type" value="Genomic_DNA"/>
</dbReference>
<organism evidence="1 2">
    <name type="scientific">Eumeta variegata</name>
    <name type="common">Bagworm moth</name>
    <name type="synonym">Eumeta japonica</name>
    <dbReference type="NCBI Taxonomy" id="151549"/>
    <lineage>
        <taxon>Eukaryota</taxon>
        <taxon>Metazoa</taxon>
        <taxon>Ecdysozoa</taxon>
        <taxon>Arthropoda</taxon>
        <taxon>Hexapoda</taxon>
        <taxon>Insecta</taxon>
        <taxon>Pterygota</taxon>
        <taxon>Neoptera</taxon>
        <taxon>Endopterygota</taxon>
        <taxon>Lepidoptera</taxon>
        <taxon>Glossata</taxon>
        <taxon>Ditrysia</taxon>
        <taxon>Tineoidea</taxon>
        <taxon>Psychidae</taxon>
        <taxon>Oiketicinae</taxon>
        <taxon>Eumeta</taxon>
    </lineage>
</organism>
<evidence type="ECO:0000313" key="2">
    <source>
        <dbReference type="Proteomes" id="UP000299102"/>
    </source>
</evidence>